<reference evidence="4" key="1">
    <citation type="journal article" date="2019" name="Int. J. Syst. Evol. Microbiol.">
        <title>The Global Catalogue of Microorganisms (GCM) 10K type strain sequencing project: providing services to taxonomists for standard genome sequencing and annotation.</title>
        <authorList>
            <consortium name="The Broad Institute Genomics Platform"/>
            <consortium name="The Broad Institute Genome Sequencing Center for Infectious Disease"/>
            <person name="Wu L."/>
            <person name="Ma J."/>
        </authorList>
    </citation>
    <scope>NUCLEOTIDE SEQUENCE [LARGE SCALE GENOMIC DNA]</scope>
    <source>
        <strain evidence="4">JCM 17927</strain>
    </source>
</reference>
<feature type="chain" id="PRO_5045359689" evidence="2">
    <location>
        <begin position="21"/>
        <end position="337"/>
    </location>
</feature>
<proteinExistence type="predicted"/>
<comment type="caution">
    <text evidence="3">The sequence shown here is derived from an EMBL/GenBank/DDBJ whole genome shotgun (WGS) entry which is preliminary data.</text>
</comment>
<dbReference type="RefSeq" id="WP_345246473.1">
    <property type="nucleotide sequence ID" value="NZ_BAABHD010000072.1"/>
</dbReference>
<feature type="signal peptide" evidence="2">
    <location>
        <begin position="1"/>
        <end position="20"/>
    </location>
</feature>
<name>A0ABP8NBG3_9BACT</name>
<feature type="compositionally biased region" description="Basic and acidic residues" evidence="1">
    <location>
        <begin position="138"/>
        <end position="160"/>
    </location>
</feature>
<gene>
    <name evidence="3" type="ORF">GCM10023189_40700</name>
</gene>
<dbReference type="Proteomes" id="UP001501175">
    <property type="component" value="Unassembled WGS sequence"/>
</dbReference>
<evidence type="ECO:0000313" key="4">
    <source>
        <dbReference type="Proteomes" id="UP001501175"/>
    </source>
</evidence>
<evidence type="ECO:0000256" key="1">
    <source>
        <dbReference type="SAM" id="MobiDB-lite"/>
    </source>
</evidence>
<feature type="compositionally biased region" description="Polar residues" evidence="1">
    <location>
        <begin position="183"/>
        <end position="196"/>
    </location>
</feature>
<organism evidence="3 4">
    <name type="scientific">Nibrella saemangeumensis</name>
    <dbReference type="NCBI Taxonomy" id="1084526"/>
    <lineage>
        <taxon>Bacteria</taxon>
        <taxon>Pseudomonadati</taxon>
        <taxon>Bacteroidota</taxon>
        <taxon>Cytophagia</taxon>
        <taxon>Cytophagales</taxon>
        <taxon>Spirosomataceae</taxon>
        <taxon>Nibrella</taxon>
    </lineage>
</organism>
<evidence type="ECO:0000256" key="2">
    <source>
        <dbReference type="SAM" id="SignalP"/>
    </source>
</evidence>
<sequence>MKTTLIFTTLLFISSLSVSQSLTVSTSNIDIYSKITLGKEFDRVSYRVLNKTSSKLEVTMTTIVTTNTGREIIKKKNCIFRIKPNESQSGGGIATDNDCLWPDDVYKGDRIGYALNEIYKNEHIANVRIRVSTKNLDVESQRQNEQQARQHEQENIKNSEQRNNVTSLSRQQGTIISADDSQRLGNIPSSKANAQTEIEEQKRLEQQRQETIERQQEAERQQYENHQRSNQLSNQILDRAKDQDPINRAVSEQQVRIANSSSDPALRQKLLSEFSNTQSQIISQQAQTQATQQLIQTGAETIITIADAIKVGNEIRRERISVEIAEFNQETEQLERV</sequence>
<keyword evidence="2" id="KW-0732">Signal</keyword>
<accession>A0ABP8NBG3</accession>
<feature type="compositionally biased region" description="Polar residues" evidence="1">
    <location>
        <begin position="161"/>
        <end position="175"/>
    </location>
</feature>
<keyword evidence="4" id="KW-1185">Reference proteome</keyword>
<feature type="region of interest" description="Disordered" evidence="1">
    <location>
        <begin position="138"/>
        <end position="230"/>
    </location>
</feature>
<protein>
    <submittedName>
        <fullName evidence="3">Uncharacterized protein</fullName>
    </submittedName>
</protein>
<evidence type="ECO:0000313" key="3">
    <source>
        <dbReference type="EMBL" id="GAA4463084.1"/>
    </source>
</evidence>
<dbReference type="EMBL" id="BAABHD010000072">
    <property type="protein sequence ID" value="GAA4463084.1"/>
    <property type="molecule type" value="Genomic_DNA"/>
</dbReference>
<feature type="compositionally biased region" description="Basic and acidic residues" evidence="1">
    <location>
        <begin position="199"/>
        <end position="227"/>
    </location>
</feature>